<protein>
    <recommendedName>
        <fullName evidence="3">CCHC-type domain-containing protein</fullName>
    </recommendedName>
</protein>
<feature type="domain" description="CCHC-type" evidence="3">
    <location>
        <begin position="360"/>
        <end position="376"/>
    </location>
</feature>
<dbReference type="OrthoDB" id="414322at2759"/>
<keyword evidence="1" id="KW-0863">Zinc-finger</keyword>
<dbReference type="GO" id="GO:0008270">
    <property type="term" value="F:zinc ion binding"/>
    <property type="evidence" value="ECO:0007669"/>
    <property type="project" value="UniProtKB-KW"/>
</dbReference>
<reference evidence="4" key="2">
    <citation type="submission" date="2021-04" db="EMBL/GenBank/DDBJ databases">
        <authorList>
            <person name="Podell S."/>
        </authorList>
    </citation>
    <scope>NUCLEOTIDE SEQUENCE</scope>
    <source>
        <strain evidence="4">Hildebrandi</strain>
    </source>
</reference>
<evidence type="ECO:0000313" key="5">
    <source>
        <dbReference type="Proteomes" id="UP000693970"/>
    </source>
</evidence>
<dbReference type="EMBL" id="JAGRRH010000017">
    <property type="protein sequence ID" value="KAG7352896.1"/>
    <property type="molecule type" value="Genomic_DNA"/>
</dbReference>
<keyword evidence="1" id="KW-0479">Metal-binding</keyword>
<evidence type="ECO:0000259" key="3">
    <source>
        <dbReference type="PROSITE" id="PS50158"/>
    </source>
</evidence>
<gene>
    <name evidence="4" type="ORF">IV203_008944</name>
</gene>
<reference evidence="4" key="1">
    <citation type="journal article" date="2021" name="Sci. Rep.">
        <title>Diploid genomic architecture of Nitzschia inconspicua, an elite biomass production diatom.</title>
        <authorList>
            <person name="Oliver A."/>
            <person name="Podell S."/>
            <person name="Pinowska A."/>
            <person name="Traller J.C."/>
            <person name="Smith S.R."/>
            <person name="McClure R."/>
            <person name="Beliaev A."/>
            <person name="Bohutskyi P."/>
            <person name="Hill E.A."/>
            <person name="Rabines A."/>
            <person name="Zheng H."/>
            <person name="Allen L.Z."/>
            <person name="Kuo A."/>
            <person name="Grigoriev I.V."/>
            <person name="Allen A.E."/>
            <person name="Hazlebeck D."/>
            <person name="Allen E.E."/>
        </authorList>
    </citation>
    <scope>NUCLEOTIDE SEQUENCE</scope>
    <source>
        <strain evidence="4">Hildebrandi</strain>
    </source>
</reference>
<keyword evidence="1" id="KW-0862">Zinc</keyword>
<feature type="region of interest" description="Disordered" evidence="2">
    <location>
        <begin position="304"/>
        <end position="325"/>
    </location>
</feature>
<dbReference type="PROSITE" id="PS50158">
    <property type="entry name" value="ZF_CCHC"/>
    <property type="match status" value="1"/>
</dbReference>
<dbReference type="Proteomes" id="UP000693970">
    <property type="component" value="Unassembled WGS sequence"/>
</dbReference>
<evidence type="ECO:0000256" key="2">
    <source>
        <dbReference type="SAM" id="MobiDB-lite"/>
    </source>
</evidence>
<accession>A0A9K3L152</accession>
<evidence type="ECO:0000313" key="4">
    <source>
        <dbReference type="EMBL" id="KAG7352896.1"/>
    </source>
</evidence>
<proteinExistence type="predicted"/>
<name>A0A9K3L152_9STRA</name>
<keyword evidence="5" id="KW-1185">Reference proteome</keyword>
<comment type="caution">
    <text evidence="4">The sequence shown here is derived from an EMBL/GenBank/DDBJ whole genome shotgun (WGS) entry which is preliminary data.</text>
</comment>
<evidence type="ECO:0000256" key="1">
    <source>
        <dbReference type="PROSITE-ProRule" id="PRU00047"/>
    </source>
</evidence>
<organism evidence="4 5">
    <name type="scientific">Nitzschia inconspicua</name>
    <dbReference type="NCBI Taxonomy" id="303405"/>
    <lineage>
        <taxon>Eukaryota</taxon>
        <taxon>Sar</taxon>
        <taxon>Stramenopiles</taxon>
        <taxon>Ochrophyta</taxon>
        <taxon>Bacillariophyta</taxon>
        <taxon>Bacillariophyceae</taxon>
        <taxon>Bacillariophycidae</taxon>
        <taxon>Bacillariales</taxon>
        <taxon>Bacillariaceae</taxon>
        <taxon>Nitzschia</taxon>
    </lineage>
</organism>
<dbReference type="GO" id="GO:0003676">
    <property type="term" value="F:nucleic acid binding"/>
    <property type="evidence" value="ECO:0007669"/>
    <property type="project" value="InterPro"/>
</dbReference>
<sequence length="395" mass="44472">MATVHDVDKSMHDKLTVLIQTSPIPSHPSTALLEALFRSFRKADGLLESQIVILADGCEEITITAEGKVKEVENIKHGKASSFTAENYREHLTRLREKVEKQTPPFCPLPGGSIKLLELEGRHGSARAIQAGMNRVVNTPLVMVCQHDNFFVQHAPLREVVNAMLIEPRGLGIGLNCLHFLSTATLNYQQKVKRRYNLDLEPVTVEGLQYPLVPLVFWYGRSHLTYSDYVRSYALNRPLEQGSHLEELLGEKQLHDILKRGVEAHKEYGTYVLDQGVEVLYHLSGRRAIACQENDHFQLNEANEADTTDSPKPLHQEAASPLEGSFTTARSCRATVPGLRIISDMSERDKNRLKKQFKQRCFQCGKKGHSKKFCPQMGERPDSSNAPNVEVIRLC</sequence>
<dbReference type="InterPro" id="IPR001878">
    <property type="entry name" value="Znf_CCHC"/>
</dbReference>
<dbReference type="AlphaFoldDB" id="A0A9K3L152"/>